<reference evidence="5 6" key="1">
    <citation type="submission" date="2020-04" db="EMBL/GenBank/DDBJ databases">
        <title>Flammeovirga sp. SR4, a novel species isolated from seawater.</title>
        <authorList>
            <person name="Wang X."/>
        </authorList>
    </citation>
    <scope>NUCLEOTIDE SEQUENCE [LARGE SCALE GENOMIC DNA]</scope>
    <source>
        <strain evidence="5 6">ATCC 23126</strain>
    </source>
</reference>
<evidence type="ECO:0000259" key="4">
    <source>
        <dbReference type="PROSITE" id="PS50932"/>
    </source>
</evidence>
<dbReference type="SUPFAM" id="SSF53822">
    <property type="entry name" value="Periplasmic binding protein-like I"/>
    <property type="match status" value="1"/>
</dbReference>
<keyword evidence="3" id="KW-0804">Transcription</keyword>
<dbReference type="InterPro" id="IPR028082">
    <property type="entry name" value="Peripla_BP_I"/>
</dbReference>
<dbReference type="InterPro" id="IPR001761">
    <property type="entry name" value="Peripla_BP/Lac1_sug-bd_dom"/>
</dbReference>
<evidence type="ECO:0000256" key="1">
    <source>
        <dbReference type="ARBA" id="ARBA00023015"/>
    </source>
</evidence>
<dbReference type="GO" id="GO:0000976">
    <property type="term" value="F:transcription cis-regulatory region binding"/>
    <property type="evidence" value="ECO:0007669"/>
    <property type="project" value="TreeGrafter"/>
</dbReference>
<name>A0A7X9RU83_9BACT</name>
<protein>
    <submittedName>
        <fullName evidence="5">LacI family transcriptional regulator</fullName>
    </submittedName>
</protein>
<dbReference type="Proteomes" id="UP000576082">
    <property type="component" value="Unassembled WGS sequence"/>
</dbReference>
<dbReference type="PROSITE" id="PS50932">
    <property type="entry name" value="HTH_LACI_2"/>
    <property type="match status" value="1"/>
</dbReference>
<comment type="caution">
    <text evidence="5">The sequence shown here is derived from an EMBL/GenBank/DDBJ whole genome shotgun (WGS) entry which is preliminary data.</text>
</comment>
<dbReference type="PANTHER" id="PTHR30146:SF109">
    <property type="entry name" value="HTH-TYPE TRANSCRIPTIONAL REGULATOR GALS"/>
    <property type="match status" value="1"/>
</dbReference>
<dbReference type="AlphaFoldDB" id="A0A7X9RU83"/>
<evidence type="ECO:0000256" key="2">
    <source>
        <dbReference type="ARBA" id="ARBA00023125"/>
    </source>
</evidence>
<dbReference type="EMBL" id="JABANE010000030">
    <property type="protein sequence ID" value="NME68812.1"/>
    <property type="molecule type" value="Genomic_DNA"/>
</dbReference>
<dbReference type="SUPFAM" id="SSF47413">
    <property type="entry name" value="lambda repressor-like DNA-binding domains"/>
    <property type="match status" value="1"/>
</dbReference>
<dbReference type="GO" id="GO:0003700">
    <property type="term" value="F:DNA-binding transcription factor activity"/>
    <property type="evidence" value="ECO:0007669"/>
    <property type="project" value="TreeGrafter"/>
</dbReference>
<evidence type="ECO:0000313" key="5">
    <source>
        <dbReference type="EMBL" id="NME68812.1"/>
    </source>
</evidence>
<proteinExistence type="predicted"/>
<gene>
    <name evidence="5" type="ORF">HHU12_12640</name>
</gene>
<dbReference type="Pfam" id="PF00532">
    <property type="entry name" value="Peripla_BP_1"/>
    <property type="match status" value="1"/>
</dbReference>
<organism evidence="5 6">
    <name type="scientific">Flammeovirga aprica JL-4</name>
    <dbReference type="NCBI Taxonomy" id="694437"/>
    <lineage>
        <taxon>Bacteria</taxon>
        <taxon>Pseudomonadati</taxon>
        <taxon>Bacteroidota</taxon>
        <taxon>Cytophagia</taxon>
        <taxon>Cytophagales</taxon>
        <taxon>Flammeovirgaceae</taxon>
        <taxon>Flammeovirga</taxon>
    </lineage>
</organism>
<dbReference type="InterPro" id="IPR010982">
    <property type="entry name" value="Lambda_DNA-bd_dom_sf"/>
</dbReference>
<dbReference type="Pfam" id="PF00356">
    <property type="entry name" value="LacI"/>
    <property type="match status" value="1"/>
</dbReference>
<dbReference type="CDD" id="cd06267">
    <property type="entry name" value="PBP1_LacI_sugar_binding-like"/>
    <property type="match status" value="1"/>
</dbReference>
<dbReference type="SMART" id="SM00354">
    <property type="entry name" value="HTH_LACI"/>
    <property type="match status" value="1"/>
</dbReference>
<dbReference type="Gene3D" id="1.10.260.40">
    <property type="entry name" value="lambda repressor-like DNA-binding domains"/>
    <property type="match status" value="1"/>
</dbReference>
<evidence type="ECO:0000313" key="6">
    <source>
        <dbReference type="Proteomes" id="UP000576082"/>
    </source>
</evidence>
<feature type="domain" description="HTH lacI-type" evidence="4">
    <location>
        <begin position="6"/>
        <end position="60"/>
    </location>
</feature>
<keyword evidence="2" id="KW-0238">DNA-binding</keyword>
<evidence type="ECO:0000256" key="3">
    <source>
        <dbReference type="ARBA" id="ARBA00023163"/>
    </source>
</evidence>
<dbReference type="CDD" id="cd01392">
    <property type="entry name" value="HTH_LacI"/>
    <property type="match status" value="1"/>
</dbReference>
<dbReference type="Gene3D" id="3.40.50.2300">
    <property type="match status" value="2"/>
</dbReference>
<dbReference type="RefSeq" id="WP_169657105.1">
    <property type="nucleotide sequence ID" value="NZ_JABANE010000030.1"/>
</dbReference>
<dbReference type="PANTHER" id="PTHR30146">
    <property type="entry name" value="LACI-RELATED TRANSCRIPTIONAL REPRESSOR"/>
    <property type="match status" value="1"/>
</dbReference>
<sequence length="347" mass="38869">MKKRKPTIKDIARRLDISVSTVSRAIRGAEDINPMTKKKVLDLAEKIGYKKSVLAAGLASKKSYLIGVIIPELTVPFFGRVILGIEQFLKPLGYDLIIVHSDEQEQKEKECIDILLDRQVDGILISLSFNTKSDLHLRKAMEEEVPIVVFDRILPNSELPIPRVIVDDFEAGYQATNHLINKGYKRIAFIAGPEDLYISQQRLKGYRTAMERNGFGTSADLIVPTLDLRRSVGKALDKLMVLKEKPDAIVALNDPIAFRVMRLLQKRGIEIPEKIAVMGISGDDMGELFNPSLTTIDQPAQEMGFVAANLLIDRMNAMKEAKNQGKVFIPMAIFKKLPISLIEREST</sequence>
<accession>A0A7X9RU83</accession>
<keyword evidence="1" id="KW-0805">Transcription regulation</keyword>
<dbReference type="InterPro" id="IPR000843">
    <property type="entry name" value="HTH_LacI"/>
</dbReference>
<keyword evidence="6" id="KW-1185">Reference proteome</keyword>